<feature type="domain" description="Flagellar hook protein FlgE D2" evidence="8">
    <location>
        <begin position="185"/>
        <end position="293"/>
    </location>
</feature>
<keyword evidence="4 5" id="KW-0975">Bacterial flagellum</keyword>
<dbReference type="SUPFAM" id="SSF117143">
    <property type="entry name" value="Flagellar hook protein flgE"/>
    <property type="match status" value="2"/>
</dbReference>
<evidence type="ECO:0000259" key="6">
    <source>
        <dbReference type="Pfam" id="PF00460"/>
    </source>
</evidence>
<dbReference type="GO" id="GO:0009424">
    <property type="term" value="C:bacterial-type flagellum hook"/>
    <property type="evidence" value="ECO:0007669"/>
    <property type="project" value="TreeGrafter"/>
</dbReference>
<dbReference type="RefSeq" id="WP_163316237.1">
    <property type="nucleotide sequence ID" value="NZ_JAAGAA010000007.1"/>
</dbReference>
<dbReference type="Pfam" id="PF06429">
    <property type="entry name" value="Flg_bbr_C"/>
    <property type="match status" value="1"/>
</dbReference>
<dbReference type="GO" id="GO:0009425">
    <property type="term" value="C:bacterial-type flagellum basal body"/>
    <property type="evidence" value="ECO:0007669"/>
    <property type="project" value="UniProtKB-SubCell"/>
</dbReference>
<evidence type="ECO:0000256" key="2">
    <source>
        <dbReference type="ARBA" id="ARBA00009677"/>
    </source>
</evidence>
<reference evidence="10 11" key="1">
    <citation type="submission" date="2020-02" db="EMBL/GenBank/DDBJ databases">
        <authorList>
            <person name="Yang Z."/>
        </authorList>
    </citation>
    <scope>NUCLEOTIDE SEQUENCE [LARGE SCALE GENOMIC DNA]</scope>
    <source>
        <strain evidence="10 11">HX-7-9</strain>
    </source>
</reference>
<dbReference type="InterPro" id="IPR053967">
    <property type="entry name" value="LlgE_F_G-like_D1"/>
</dbReference>
<keyword evidence="10" id="KW-0282">Flagellum</keyword>
<sequence>MSFQQGLSGLGAASKQLDVIGNNVANASTIGFKRSRAEFADLYAASMYGVAATATGIGARTVAVSQQFNQGNISSTGNPFDLAISGQGFFRMVGLDGQAMYTRNGEFQLDRDGYFVNAGHYLTGYGVNDRGEVVVGPPERLRVDTSNIGAKATTEMILGSNLDARAKPPYSVFKPTASLTVGQSNLSSTAPTSAVTSQPIQVFDAAGKAQSLQLTYTPTATPGQWTVSGSVGGTAVTLTPATLTFDAAGKLTAPAGGQLALASTTPAVNATVSLNGLTSTSQPTSLAAMTQDGAPTTGKPFPVGIAGTPDPDTYNYTNTVTAYDSLGVSHQVSYYYVKQEGAPNTWKVFSRVDGGAPEAMNPDLVFDTSGKVQSPMQPYTLNHVLDNGAANLSITIDLSGFTQNAGPYANAEQRVNGWADGVLSSVSTSKEGYVEARYSNGQTKIIGQVVLANFANAQGLQPIGDNRWAETYASGGPKLNAPGSSNVGLIQGAALEESNVDMTTELVNMITAQRFYQANAQTIKTQDTVLQTLINIR</sequence>
<evidence type="ECO:0000256" key="4">
    <source>
        <dbReference type="ARBA" id="ARBA00023143"/>
    </source>
</evidence>
<protein>
    <recommendedName>
        <fullName evidence="3 5">Flagellar hook protein FlgE</fullName>
    </recommendedName>
</protein>
<feature type="domain" description="Flagellar basal body rod protein N-terminal" evidence="6">
    <location>
        <begin position="6"/>
        <end position="33"/>
    </location>
</feature>
<feature type="domain" description="Flagellar basal-body/hook protein C-terminal" evidence="7">
    <location>
        <begin position="493"/>
        <end position="536"/>
    </location>
</feature>
<name>A0A6B2KS15_9NEIS</name>
<evidence type="ECO:0000259" key="8">
    <source>
        <dbReference type="Pfam" id="PF07559"/>
    </source>
</evidence>
<dbReference type="NCBIfam" id="TIGR03506">
    <property type="entry name" value="FlgEFG_subfam"/>
    <property type="match status" value="2"/>
</dbReference>
<comment type="function">
    <text evidence="5">A flexible structure which links the flagellar filament to the drive apparatus in the basal body.</text>
</comment>
<dbReference type="PANTHER" id="PTHR30435:SF1">
    <property type="entry name" value="FLAGELLAR HOOK PROTEIN FLGE"/>
    <property type="match status" value="1"/>
</dbReference>
<dbReference type="Pfam" id="PF22692">
    <property type="entry name" value="LlgE_F_G_D1"/>
    <property type="match status" value="1"/>
</dbReference>
<evidence type="ECO:0000313" key="10">
    <source>
        <dbReference type="EMBL" id="NDV13035.1"/>
    </source>
</evidence>
<feature type="domain" description="Flagellar hook protein FlgE D2" evidence="8">
    <location>
        <begin position="309"/>
        <end position="417"/>
    </location>
</feature>
<keyword evidence="10" id="KW-0969">Cilium</keyword>
<dbReference type="InterPro" id="IPR037925">
    <property type="entry name" value="FlgE/F/G-like"/>
</dbReference>
<gene>
    <name evidence="10" type="ORF">GZH52_09510</name>
</gene>
<dbReference type="InterPro" id="IPR011491">
    <property type="entry name" value="FlgE_D2"/>
</dbReference>
<keyword evidence="11" id="KW-1185">Reference proteome</keyword>
<feature type="domain" description="Flagellar hook protein FlgE/F/G-like D1" evidence="9">
    <location>
        <begin position="83"/>
        <end position="121"/>
    </location>
</feature>
<dbReference type="InterPro" id="IPR020013">
    <property type="entry name" value="Flagellar_FlgE/F/G"/>
</dbReference>
<evidence type="ECO:0000256" key="5">
    <source>
        <dbReference type="RuleBase" id="RU362116"/>
    </source>
</evidence>
<dbReference type="GO" id="GO:0005829">
    <property type="term" value="C:cytosol"/>
    <property type="evidence" value="ECO:0007669"/>
    <property type="project" value="TreeGrafter"/>
</dbReference>
<accession>A0A6B2KS15</accession>
<dbReference type="Pfam" id="PF07559">
    <property type="entry name" value="FlgE_D2"/>
    <property type="match status" value="2"/>
</dbReference>
<organism evidence="10 11">
    <name type="scientific">Crenobacter caeni</name>
    <dbReference type="NCBI Taxonomy" id="2705474"/>
    <lineage>
        <taxon>Bacteria</taxon>
        <taxon>Pseudomonadati</taxon>
        <taxon>Pseudomonadota</taxon>
        <taxon>Betaproteobacteria</taxon>
        <taxon>Neisseriales</taxon>
        <taxon>Neisseriaceae</taxon>
        <taxon>Crenobacter</taxon>
    </lineage>
</organism>
<comment type="subcellular location">
    <subcellularLocation>
        <location evidence="1 5">Bacterial flagellum basal body</location>
    </subcellularLocation>
</comment>
<dbReference type="GO" id="GO:0071978">
    <property type="term" value="P:bacterial-type flagellum-dependent swarming motility"/>
    <property type="evidence" value="ECO:0007669"/>
    <property type="project" value="TreeGrafter"/>
</dbReference>
<keyword evidence="10" id="KW-0966">Cell projection</keyword>
<dbReference type="EMBL" id="JAAGAA010000007">
    <property type="protein sequence ID" value="NDV13035.1"/>
    <property type="molecule type" value="Genomic_DNA"/>
</dbReference>
<evidence type="ECO:0000259" key="7">
    <source>
        <dbReference type="Pfam" id="PF06429"/>
    </source>
</evidence>
<comment type="similarity">
    <text evidence="2 5">Belongs to the flagella basal body rod proteins family.</text>
</comment>
<dbReference type="Pfam" id="PF00460">
    <property type="entry name" value="Flg_bb_rod"/>
    <property type="match status" value="1"/>
</dbReference>
<dbReference type="PANTHER" id="PTHR30435">
    <property type="entry name" value="FLAGELLAR PROTEIN"/>
    <property type="match status" value="1"/>
</dbReference>
<comment type="caution">
    <text evidence="10">The sequence shown here is derived from an EMBL/GenBank/DDBJ whole genome shotgun (WGS) entry which is preliminary data.</text>
</comment>
<dbReference type="Proteomes" id="UP000482578">
    <property type="component" value="Unassembled WGS sequence"/>
</dbReference>
<evidence type="ECO:0000313" key="11">
    <source>
        <dbReference type="Proteomes" id="UP000482578"/>
    </source>
</evidence>
<dbReference type="InterPro" id="IPR019776">
    <property type="entry name" value="Flagellar_basal_body_rod_CS"/>
</dbReference>
<dbReference type="AlphaFoldDB" id="A0A6B2KS15"/>
<dbReference type="InterPro" id="IPR037058">
    <property type="entry name" value="Falgellar_hook_FlgE_sf"/>
</dbReference>
<proteinExistence type="inferred from homology"/>
<dbReference type="InterPro" id="IPR010930">
    <property type="entry name" value="Flg_bb/hook_C_dom"/>
</dbReference>
<dbReference type="InterPro" id="IPR001444">
    <property type="entry name" value="Flag_bb_rod_N"/>
</dbReference>
<dbReference type="PROSITE" id="PS00588">
    <property type="entry name" value="FLAGELLA_BB_ROD"/>
    <property type="match status" value="1"/>
</dbReference>
<evidence type="ECO:0000256" key="1">
    <source>
        <dbReference type="ARBA" id="ARBA00004117"/>
    </source>
</evidence>
<evidence type="ECO:0000259" key="9">
    <source>
        <dbReference type="Pfam" id="PF22692"/>
    </source>
</evidence>
<evidence type="ECO:0000256" key="3">
    <source>
        <dbReference type="ARBA" id="ARBA00019015"/>
    </source>
</evidence>
<dbReference type="Gene3D" id="2.60.98.20">
    <property type="entry name" value="Flagellar hook protein FlgE"/>
    <property type="match status" value="2"/>
</dbReference>